<dbReference type="EMBL" id="HBUF01223478">
    <property type="protein sequence ID" value="CAG6670478.1"/>
    <property type="molecule type" value="Transcribed_RNA"/>
</dbReference>
<dbReference type="EMBL" id="HBUF01223481">
    <property type="protein sequence ID" value="CAG6670484.1"/>
    <property type="molecule type" value="Transcribed_RNA"/>
</dbReference>
<organism evidence="1">
    <name type="scientific">Cacopsylla melanoneura</name>
    <dbReference type="NCBI Taxonomy" id="428564"/>
    <lineage>
        <taxon>Eukaryota</taxon>
        <taxon>Metazoa</taxon>
        <taxon>Ecdysozoa</taxon>
        <taxon>Arthropoda</taxon>
        <taxon>Hexapoda</taxon>
        <taxon>Insecta</taxon>
        <taxon>Pterygota</taxon>
        <taxon>Neoptera</taxon>
        <taxon>Paraneoptera</taxon>
        <taxon>Hemiptera</taxon>
        <taxon>Sternorrhyncha</taxon>
        <taxon>Psylloidea</taxon>
        <taxon>Psyllidae</taxon>
        <taxon>Psyllinae</taxon>
        <taxon>Cacopsylla</taxon>
    </lineage>
</organism>
<name>A0A8D8SMT3_9HEMI</name>
<evidence type="ECO:0000313" key="1">
    <source>
        <dbReference type="EMBL" id="CAG6670484.1"/>
    </source>
</evidence>
<proteinExistence type="predicted"/>
<sequence>MTQVQFQSLLQHFHDVCQALLLIVWPVRRLRNTPQQQAHPPTVLLGSVQALLDFALPLLQLQLSSLHVRLPLLNGPHGSFNLSNLIHNNALENLERTFQNCEGASDLGVLVCGSH</sequence>
<dbReference type="EMBL" id="HBUF01223477">
    <property type="protein sequence ID" value="CAG6670476.1"/>
    <property type="molecule type" value="Transcribed_RNA"/>
</dbReference>
<reference evidence="1" key="1">
    <citation type="submission" date="2021-05" db="EMBL/GenBank/DDBJ databases">
        <authorList>
            <person name="Alioto T."/>
            <person name="Alioto T."/>
            <person name="Gomez Garrido J."/>
        </authorList>
    </citation>
    <scope>NUCLEOTIDE SEQUENCE</scope>
</reference>
<accession>A0A8D8SMT3</accession>
<protein>
    <submittedName>
        <fullName evidence="1">Uncharacterized protein</fullName>
    </submittedName>
</protein>
<dbReference type="EMBL" id="HBUF01223480">
    <property type="protein sequence ID" value="CAG6670482.1"/>
    <property type="molecule type" value="Transcribed_RNA"/>
</dbReference>
<dbReference type="EMBL" id="HBUF01223479">
    <property type="protein sequence ID" value="CAG6670480.1"/>
    <property type="molecule type" value="Transcribed_RNA"/>
</dbReference>
<dbReference type="AlphaFoldDB" id="A0A8D8SMT3"/>